<feature type="compositionally biased region" description="Basic and acidic residues" evidence="1">
    <location>
        <begin position="313"/>
        <end position="323"/>
    </location>
</feature>
<feature type="region of interest" description="Disordered" evidence="1">
    <location>
        <begin position="301"/>
        <end position="331"/>
    </location>
</feature>
<feature type="domain" description="DUF3741" evidence="2">
    <location>
        <begin position="211"/>
        <end position="235"/>
    </location>
</feature>
<protein>
    <recommendedName>
        <fullName evidence="2">DUF3741 domain-containing protein</fullName>
    </recommendedName>
</protein>
<feature type="compositionally biased region" description="Low complexity" evidence="1">
    <location>
        <begin position="439"/>
        <end position="451"/>
    </location>
</feature>
<feature type="compositionally biased region" description="Polar residues" evidence="1">
    <location>
        <begin position="422"/>
        <end position="434"/>
    </location>
</feature>
<dbReference type="PANTHER" id="PTHR34282">
    <property type="entry name" value="OS01G0228800 PROTEIN-RELATED"/>
    <property type="match status" value="1"/>
</dbReference>
<evidence type="ECO:0000313" key="4">
    <source>
        <dbReference type="Proteomes" id="UP000317650"/>
    </source>
</evidence>
<feature type="compositionally biased region" description="Basic and acidic residues" evidence="1">
    <location>
        <begin position="361"/>
        <end position="396"/>
    </location>
</feature>
<feature type="compositionally biased region" description="Basic residues" evidence="1">
    <location>
        <begin position="506"/>
        <end position="516"/>
    </location>
</feature>
<proteinExistence type="predicted"/>
<dbReference type="AlphaFoldDB" id="A0A4S8I9Q7"/>
<dbReference type="Proteomes" id="UP000317650">
    <property type="component" value="Chromosome 2"/>
</dbReference>
<gene>
    <name evidence="3" type="ORF">C4D60_Mb02t10610</name>
</gene>
<feature type="region of interest" description="Disordered" evidence="1">
    <location>
        <begin position="345"/>
        <end position="570"/>
    </location>
</feature>
<feature type="region of interest" description="Disordered" evidence="1">
    <location>
        <begin position="198"/>
        <end position="217"/>
    </location>
</feature>
<dbReference type="Pfam" id="PF14383">
    <property type="entry name" value="VARLMGL"/>
    <property type="match status" value="1"/>
</dbReference>
<sequence length="786" mass="86991">MGFNDPVLVGRNKQLTSAGGGFPGEVVEAWIALLLMVRRRGGNGLPSRENSDVQLLEVSKPARKLSHMINTWFGVANLDGGSKCIGNGHLKDALDAQESLKIQSRKTIPHQREFMEGAHIGHELEKPHRYAVNSYSGRLQEEKLCSSLSWRSCGERMKKVIGEGLHGQNLLQISSDDEKTSSSRSLGVYFRSALGSSYHETEGGRKNSTAASEQPMKMKAPSLIARLMGLEEVPAEAAETIRKEQIRENLNAPRSMFHVGMPEAGRLLLSKQSPKPERVTLQSIIEREKIERLVKRSQEIGCQIQSDSNDTSADERYSKRFHTDEEDPSTVKAMLLPERGEQHELLASRPPSSQESTQATKVEHDEVIANRRRELAHESVRKEAVSSKKSKVESSKKSKMPASVCHGQQKKEAKLHKRSDQGQKSLLDRTTPQSRRGLKAAAAPLSQAKKATTASTEPNKRPASAKSIAMKAGATQQKSMMKPQREMVSGNSTNAAAEKRTAAAKPARKMTKLKTPKQRDGQEMSPSCKTDDDASAINISPAAEPSKQRKLSPKSSNNEKTGKDQKVIREVMPKTSKGGTVSGKAETAAAKHVGSELIITTTRADKVEHLEALLRNCQSFLLHAYELTLDAHTPTNHGKLDWDEVDKDAKLYLGCAEELIERKRQHAELSGHHPMSLTHRWSRTEHASLDQIVGEISKGIGRLAKYSEADDDVTSRDSLYVRLERDLRCEDMLMNAMWDVGWRNGICMEEAYHVVSKVEEHIVSALVEKVAMELVDAIFVGDCSPN</sequence>
<dbReference type="InterPro" id="IPR032795">
    <property type="entry name" value="DUF3741-assoc"/>
</dbReference>
<feature type="compositionally biased region" description="Polar residues" evidence="1">
    <location>
        <begin position="350"/>
        <end position="360"/>
    </location>
</feature>
<comment type="caution">
    <text evidence="3">The sequence shown here is derived from an EMBL/GenBank/DDBJ whole genome shotgun (WGS) entry which is preliminary data.</text>
</comment>
<keyword evidence="4" id="KW-1185">Reference proteome</keyword>
<reference evidence="3 4" key="1">
    <citation type="journal article" date="2019" name="Nat. Plants">
        <title>Genome sequencing of Musa balbisiana reveals subgenome evolution and function divergence in polyploid bananas.</title>
        <authorList>
            <person name="Yao X."/>
        </authorList>
    </citation>
    <scope>NUCLEOTIDE SEQUENCE [LARGE SCALE GENOMIC DNA]</scope>
    <source>
        <strain evidence="4">cv. DH-PKW</strain>
        <tissue evidence="3">Leaves</tissue>
    </source>
</reference>
<accession>A0A4S8I9Q7</accession>
<dbReference type="PANTHER" id="PTHR34282:SF2">
    <property type="entry name" value="DUF3741 DOMAIN-CONTAINING PROTEIN"/>
    <property type="match status" value="1"/>
</dbReference>
<organism evidence="3 4">
    <name type="scientific">Musa balbisiana</name>
    <name type="common">Banana</name>
    <dbReference type="NCBI Taxonomy" id="52838"/>
    <lineage>
        <taxon>Eukaryota</taxon>
        <taxon>Viridiplantae</taxon>
        <taxon>Streptophyta</taxon>
        <taxon>Embryophyta</taxon>
        <taxon>Tracheophyta</taxon>
        <taxon>Spermatophyta</taxon>
        <taxon>Magnoliopsida</taxon>
        <taxon>Liliopsida</taxon>
        <taxon>Zingiberales</taxon>
        <taxon>Musaceae</taxon>
        <taxon>Musa</taxon>
    </lineage>
</organism>
<dbReference type="EMBL" id="PYDT01000011">
    <property type="protein sequence ID" value="THU44747.1"/>
    <property type="molecule type" value="Genomic_DNA"/>
</dbReference>
<evidence type="ECO:0000313" key="3">
    <source>
        <dbReference type="EMBL" id="THU44747.1"/>
    </source>
</evidence>
<feature type="compositionally biased region" description="Basic and acidic residues" evidence="1">
    <location>
        <begin position="560"/>
        <end position="570"/>
    </location>
</feature>
<evidence type="ECO:0000259" key="2">
    <source>
        <dbReference type="Pfam" id="PF14383"/>
    </source>
</evidence>
<name>A0A4S8I9Q7_MUSBA</name>
<evidence type="ECO:0000256" key="1">
    <source>
        <dbReference type="SAM" id="MobiDB-lite"/>
    </source>
</evidence>